<dbReference type="GO" id="GO:0016787">
    <property type="term" value="F:hydrolase activity"/>
    <property type="evidence" value="ECO:0007669"/>
    <property type="project" value="UniProtKB-KW"/>
</dbReference>
<proteinExistence type="predicted"/>
<sequence length="421" mass="44782">MPVDVDAADLELRRWIRSGDMVVWGQSCAEPQTLTEALVSQRAELGSLLGFPGIPATRTVRPEHGDHLSLLSYCGTGSNRELIRAGMLDVLPCHYSALPALLGQGRHRADVVLVQVAPEDDRGRFSMAAANEYLGAAIDSARVVIAEVNDQAPVTYGDRRLQSKDIDVVVRTSRPLAQMPVRPTSEIAQRIAATVAEQIPDGATLQFGIGAIPEAILGALRGHRHLGIHSGLLNDAAVDLIEAGVVTNRRKSADPGVSIAGVLMGSRRVLDFAHRNPRVELRGTAYTHDHAVLAAQRRFTAINSAIEVDLTGQVNTEVADGTYVGAVGGGTDFLRGAARSADGLPLVALPATAGGRSRIVRELNGPVSTARSDAGVIVTEFGVADLRGVPLRERAERMIAIAHPDHRTALAESEQRNEVLA</sequence>
<dbReference type="Proteomes" id="UP000638263">
    <property type="component" value="Unassembled WGS sequence"/>
</dbReference>
<feature type="domain" description="Acetyl-CoA hydrolase/transferase C-terminal" evidence="1">
    <location>
        <begin position="265"/>
        <end position="412"/>
    </location>
</feature>
<gene>
    <name evidence="2" type="ORF">GCM10011588_25560</name>
</gene>
<dbReference type="EMBL" id="BMMH01000004">
    <property type="protein sequence ID" value="GGL10041.1"/>
    <property type="molecule type" value="Genomic_DNA"/>
</dbReference>
<dbReference type="Gene3D" id="3.40.1080.10">
    <property type="entry name" value="Glutaconate Coenzyme A-transferase"/>
    <property type="match status" value="1"/>
</dbReference>
<keyword evidence="3" id="KW-1185">Reference proteome</keyword>
<evidence type="ECO:0000313" key="3">
    <source>
        <dbReference type="Proteomes" id="UP000638263"/>
    </source>
</evidence>
<reference evidence="2" key="1">
    <citation type="journal article" date="2014" name="Int. J. Syst. Evol. Microbiol.">
        <title>Complete genome sequence of Corynebacterium casei LMG S-19264T (=DSM 44701T), isolated from a smear-ripened cheese.</title>
        <authorList>
            <consortium name="US DOE Joint Genome Institute (JGI-PGF)"/>
            <person name="Walter F."/>
            <person name="Albersmeier A."/>
            <person name="Kalinowski J."/>
            <person name="Ruckert C."/>
        </authorList>
    </citation>
    <scope>NUCLEOTIDE SEQUENCE</scope>
    <source>
        <strain evidence="2">CGMCC 4.3508</strain>
    </source>
</reference>
<dbReference type="InterPro" id="IPR038460">
    <property type="entry name" value="AcetylCoA_hyd_C_sf"/>
</dbReference>
<organism evidence="2 3">
    <name type="scientific">Nocardia jinanensis</name>
    <dbReference type="NCBI Taxonomy" id="382504"/>
    <lineage>
        <taxon>Bacteria</taxon>
        <taxon>Bacillati</taxon>
        <taxon>Actinomycetota</taxon>
        <taxon>Actinomycetes</taxon>
        <taxon>Mycobacteriales</taxon>
        <taxon>Nocardiaceae</taxon>
        <taxon>Nocardia</taxon>
    </lineage>
</organism>
<dbReference type="InterPro" id="IPR026888">
    <property type="entry name" value="AcetylCoA_hyd_C"/>
</dbReference>
<dbReference type="InterPro" id="IPR046433">
    <property type="entry name" value="ActCoA_hydro"/>
</dbReference>
<dbReference type="PANTHER" id="PTHR21432:SF20">
    <property type="entry name" value="ACETYL-COA HYDROLASE"/>
    <property type="match status" value="1"/>
</dbReference>
<dbReference type="GO" id="GO:0006083">
    <property type="term" value="P:acetate metabolic process"/>
    <property type="evidence" value="ECO:0007669"/>
    <property type="project" value="InterPro"/>
</dbReference>
<dbReference type="Pfam" id="PF13336">
    <property type="entry name" value="AcetylCoA_hyd_C"/>
    <property type="match status" value="1"/>
</dbReference>
<dbReference type="PANTHER" id="PTHR21432">
    <property type="entry name" value="ACETYL-COA HYDROLASE-RELATED"/>
    <property type="match status" value="1"/>
</dbReference>
<dbReference type="InterPro" id="IPR037171">
    <property type="entry name" value="NagB/RpiA_transferase-like"/>
</dbReference>
<dbReference type="SUPFAM" id="SSF100950">
    <property type="entry name" value="NagB/RpiA/CoA transferase-like"/>
    <property type="match status" value="2"/>
</dbReference>
<evidence type="ECO:0000313" key="2">
    <source>
        <dbReference type="EMBL" id="GGL10041.1"/>
    </source>
</evidence>
<comment type="caution">
    <text evidence="2">The sequence shown here is derived from an EMBL/GenBank/DDBJ whole genome shotgun (WGS) entry which is preliminary data.</text>
</comment>
<dbReference type="RefSeq" id="WP_058854311.1">
    <property type="nucleotide sequence ID" value="NZ_BMMH01000004.1"/>
</dbReference>
<keyword evidence="2" id="KW-0378">Hydrolase</keyword>
<evidence type="ECO:0000259" key="1">
    <source>
        <dbReference type="Pfam" id="PF13336"/>
    </source>
</evidence>
<dbReference type="GO" id="GO:0008775">
    <property type="term" value="F:acetate CoA-transferase activity"/>
    <property type="evidence" value="ECO:0007669"/>
    <property type="project" value="InterPro"/>
</dbReference>
<dbReference type="Gene3D" id="3.40.1080.20">
    <property type="entry name" value="Acetyl-CoA hydrolase/transferase C-terminal domain"/>
    <property type="match status" value="1"/>
</dbReference>
<dbReference type="Gene3D" id="3.30.750.70">
    <property type="entry name" value="4-hydroxybutyrate coenzyme like domains"/>
    <property type="match status" value="1"/>
</dbReference>
<reference evidence="2" key="2">
    <citation type="submission" date="2020-09" db="EMBL/GenBank/DDBJ databases">
        <authorList>
            <person name="Sun Q."/>
            <person name="Zhou Y."/>
        </authorList>
    </citation>
    <scope>NUCLEOTIDE SEQUENCE</scope>
    <source>
        <strain evidence="2">CGMCC 4.3508</strain>
    </source>
</reference>
<name>A0A917RJH5_9NOCA</name>
<protein>
    <submittedName>
        <fullName evidence="2">Acetyl-CoA hydrolase</fullName>
    </submittedName>
</protein>
<dbReference type="AlphaFoldDB" id="A0A917RJH5"/>
<accession>A0A917RJH5</accession>